<dbReference type="Pfam" id="PF07691">
    <property type="entry name" value="PA14"/>
    <property type="match status" value="1"/>
</dbReference>
<evidence type="ECO:0000259" key="1">
    <source>
        <dbReference type="PROSITE" id="PS51820"/>
    </source>
</evidence>
<dbReference type="EMBL" id="CP095046">
    <property type="protein sequence ID" value="UOQ73614.1"/>
    <property type="molecule type" value="Genomic_DNA"/>
</dbReference>
<dbReference type="SUPFAM" id="SSF56988">
    <property type="entry name" value="Anthrax protective antigen"/>
    <property type="match status" value="1"/>
</dbReference>
<sequence>MLLLSLLASITGWAQPSSCPGSDPGGTPAGAGLYAEYYRGFFNTDFSFFTNNALAPVITRVEPEVNFTTNTSFGDLTAVATGPVNDPDNFSLRLRGSIIIPVAGQYTFFLTSDDASYLWLDGAAVALPANPAAATIDNGGFHAPEEVSRTVTLTAGPHSLLIHYGEADGDNTLILEYAGPGIARQPVPASMFCTATQMPRPPQSLAYFPTTLQAFVGSRRTSTAPTVADGGSAVTSYALVGPAVAGITIEPTTGVVSMADNTPLGTYNLEVAVTNAHGTSTFRNALTVDVIVGTPPGCSGLDPAGNSPTSGLYAEYFTGYFNNSPGFFSAAPGLSRTEPVIDFSGEDSFGSLTGVAGDGTANDPDEFSARMRAVCALAPRASTPSF</sequence>
<dbReference type="Gene3D" id="2.60.40.10">
    <property type="entry name" value="Immunoglobulins"/>
    <property type="match status" value="1"/>
</dbReference>
<dbReference type="SMART" id="SM00758">
    <property type="entry name" value="PA14"/>
    <property type="match status" value="1"/>
</dbReference>
<dbReference type="InterPro" id="IPR011658">
    <property type="entry name" value="PA14_dom"/>
</dbReference>
<dbReference type="RefSeq" id="WP_244676965.1">
    <property type="nucleotide sequence ID" value="NZ_CP095046.1"/>
</dbReference>
<protein>
    <submittedName>
        <fullName evidence="2">PA14 domain-containing protein</fullName>
    </submittedName>
</protein>
<dbReference type="Gene3D" id="2.60.120.1560">
    <property type="match status" value="1"/>
</dbReference>
<dbReference type="PROSITE" id="PS51820">
    <property type="entry name" value="PA14"/>
    <property type="match status" value="1"/>
</dbReference>
<dbReference type="InterPro" id="IPR037524">
    <property type="entry name" value="PA14/GLEYA"/>
</dbReference>
<gene>
    <name evidence="2" type="ORF">MUN79_06715</name>
</gene>
<proteinExistence type="predicted"/>
<dbReference type="KEGG" id="hcu:MUN79_06715"/>
<evidence type="ECO:0000313" key="3">
    <source>
        <dbReference type="Proteomes" id="UP000831796"/>
    </source>
</evidence>
<accession>A0A8T9Q7Y0</accession>
<evidence type="ECO:0000313" key="2">
    <source>
        <dbReference type="EMBL" id="UOQ73614.1"/>
    </source>
</evidence>
<keyword evidence="3" id="KW-1185">Reference proteome</keyword>
<feature type="domain" description="PA14" evidence="1">
    <location>
        <begin position="28"/>
        <end position="191"/>
    </location>
</feature>
<organism evidence="2 3">
    <name type="scientific">Hymenobacter cellulosilyticus</name>
    <dbReference type="NCBI Taxonomy" id="2932248"/>
    <lineage>
        <taxon>Bacteria</taxon>
        <taxon>Pseudomonadati</taxon>
        <taxon>Bacteroidota</taxon>
        <taxon>Cytophagia</taxon>
        <taxon>Cytophagales</taxon>
        <taxon>Hymenobacteraceae</taxon>
        <taxon>Hymenobacter</taxon>
    </lineage>
</organism>
<name>A0A8T9Q7Y0_9BACT</name>
<dbReference type="Proteomes" id="UP000831796">
    <property type="component" value="Chromosome"/>
</dbReference>
<dbReference type="InterPro" id="IPR013783">
    <property type="entry name" value="Ig-like_fold"/>
</dbReference>
<dbReference type="AlphaFoldDB" id="A0A8T9Q7Y0"/>
<reference evidence="2" key="1">
    <citation type="submission" date="2022-04" db="EMBL/GenBank/DDBJ databases">
        <title>Hymenobacter sp. isolated from the air.</title>
        <authorList>
            <person name="Won M."/>
            <person name="Lee C.-M."/>
            <person name="Woen H.-Y."/>
            <person name="Kwon S.-W."/>
        </authorList>
    </citation>
    <scope>NUCLEOTIDE SEQUENCE</scope>
    <source>
        <strain evidence="2">5116S-3</strain>
    </source>
</reference>